<dbReference type="Gene3D" id="2.60.120.1440">
    <property type="match status" value="1"/>
</dbReference>
<feature type="transmembrane region" description="Helical" evidence="1">
    <location>
        <begin position="86"/>
        <end position="104"/>
    </location>
</feature>
<dbReference type="AlphaFoldDB" id="A0A4S8FD81"/>
<gene>
    <name evidence="4" type="ORF">E9531_00735</name>
</gene>
<evidence type="ECO:0000313" key="4">
    <source>
        <dbReference type="EMBL" id="THU05111.1"/>
    </source>
</evidence>
<reference evidence="4 5" key="1">
    <citation type="journal article" date="2015" name="Antonie Van Leeuwenhoek">
        <title>Lampropedia puyangensis sp. nov., isolated from symptomatic bark of Populus ? euramericana canker and emended description of Lampropedia hyalina (Ehrenberg 1832) Lee et al. 2004.</title>
        <authorList>
            <person name="Li Y."/>
            <person name="Wang T."/>
            <person name="Piao C.G."/>
            <person name="Wang L.F."/>
            <person name="Tian G.Z."/>
            <person name="Zhu T.H."/>
            <person name="Guo M.W."/>
        </authorList>
    </citation>
    <scope>NUCLEOTIDE SEQUENCE [LARGE SCALE GENOMIC DNA]</scope>
    <source>
        <strain evidence="4 5">2-bin</strain>
    </source>
</reference>
<dbReference type="OrthoDB" id="1100567at2"/>
<keyword evidence="5" id="KW-1185">Reference proteome</keyword>
<evidence type="ECO:0000259" key="2">
    <source>
        <dbReference type="Pfam" id="PF04773"/>
    </source>
</evidence>
<dbReference type="InterPro" id="IPR032623">
    <property type="entry name" value="FecR_N"/>
</dbReference>
<dbReference type="InterPro" id="IPR006860">
    <property type="entry name" value="FecR"/>
</dbReference>
<dbReference type="PANTHER" id="PTHR30273">
    <property type="entry name" value="PERIPLASMIC SIGNAL SENSOR AND SIGMA FACTOR ACTIVATOR FECR-RELATED"/>
    <property type="match status" value="1"/>
</dbReference>
<feature type="domain" description="FecR N-terminal" evidence="3">
    <location>
        <begin position="10"/>
        <end position="51"/>
    </location>
</feature>
<feature type="domain" description="FecR protein" evidence="2">
    <location>
        <begin position="120"/>
        <end position="223"/>
    </location>
</feature>
<evidence type="ECO:0000313" key="5">
    <source>
        <dbReference type="Proteomes" id="UP000308917"/>
    </source>
</evidence>
<dbReference type="InterPro" id="IPR012373">
    <property type="entry name" value="Ferrdict_sens_TM"/>
</dbReference>
<dbReference type="PANTHER" id="PTHR30273:SF2">
    <property type="entry name" value="PROTEIN FECR"/>
    <property type="match status" value="1"/>
</dbReference>
<dbReference type="RefSeq" id="WP_136571823.1">
    <property type="nucleotide sequence ID" value="NZ_STFG01000001.1"/>
</dbReference>
<keyword evidence="1" id="KW-1133">Transmembrane helix</keyword>
<evidence type="ECO:0000259" key="3">
    <source>
        <dbReference type="Pfam" id="PF16220"/>
    </source>
</evidence>
<keyword evidence="1" id="KW-0812">Transmembrane</keyword>
<keyword evidence="1" id="KW-0472">Membrane</keyword>
<dbReference type="Proteomes" id="UP000308917">
    <property type="component" value="Unassembled WGS sequence"/>
</dbReference>
<dbReference type="GO" id="GO:0016989">
    <property type="term" value="F:sigma factor antagonist activity"/>
    <property type="evidence" value="ECO:0007669"/>
    <property type="project" value="TreeGrafter"/>
</dbReference>
<comment type="caution">
    <text evidence="4">The sequence shown here is derived from an EMBL/GenBank/DDBJ whole genome shotgun (WGS) entry which is preliminary data.</text>
</comment>
<accession>A0A4S8FD81</accession>
<dbReference type="PIRSF" id="PIRSF018266">
    <property type="entry name" value="FecR"/>
    <property type="match status" value="1"/>
</dbReference>
<dbReference type="EMBL" id="STFG01000001">
    <property type="protein sequence ID" value="THU05111.1"/>
    <property type="molecule type" value="Genomic_DNA"/>
</dbReference>
<dbReference type="Pfam" id="PF04773">
    <property type="entry name" value="FecR"/>
    <property type="match status" value="1"/>
</dbReference>
<evidence type="ECO:0000256" key="1">
    <source>
        <dbReference type="SAM" id="Phobius"/>
    </source>
</evidence>
<name>A0A4S8FD81_9BURK</name>
<organism evidence="4 5">
    <name type="scientific">Lampropedia puyangensis</name>
    <dbReference type="NCBI Taxonomy" id="1330072"/>
    <lineage>
        <taxon>Bacteria</taxon>
        <taxon>Pseudomonadati</taxon>
        <taxon>Pseudomonadota</taxon>
        <taxon>Betaproteobacteria</taxon>
        <taxon>Burkholderiales</taxon>
        <taxon>Comamonadaceae</taxon>
        <taxon>Lampropedia</taxon>
    </lineage>
</organism>
<sequence>MNAPSDQALEQAADWYVLLQSGCASANDQQRWQNWLNASEEHQLAWNYALQVSQRFSSLHGPHAHTSAQAIDSVNRTSARLQRRQLLGALLMAGGSSVLGWATWHFTGIGDAVLAWNADHYTTTGEVREIALEDGTHLWLSSSSAIEVTFDAQQRLIHLLRGEILVQTGHAKEKGHGTSAVEDKTIHPFIVQTPHGQMQAMGTRFSVRLGESQSQLAVFEHAVQITTSSNAERSIVSAGTQTHFNATHIAPPQAADPNRQAWSRQIFIAQRTPLHELITELRRHQSGHISLAPEVADLPVLGSYPLVDTQKTLQMLERVLPIRVTKTLPWWWSVGAL</sequence>
<protein>
    <submittedName>
        <fullName evidence="4">DUF4880 domain-containing protein</fullName>
    </submittedName>
</protein>
<proteinExistence type="predicted"/>
<dbReference type="Pfam" id="PF16220">
    <property type="entry name" value="DUF4880"/>
    <property type="match status" value="1"/>
</dbReference>